<gene>
    <name evidence="3" type="ORF">CSW64_20685</name>
</gene>
<evidence type="ECO:0000259" key="2">
    <source>
        <dbReference type="Pfam" id="PF10276"/>
    </source>
</evidence>
<feature type="domain" description="Zinc finger CHCC-type" evidence="2">
    <location>
        <begin position="32"/>
        <end position="67"/>
    </location>
</feature>
<evidence type="ECO:0000313" key="3">
    <source>
        <dbReference type="EMBL" id="ATQ44629.1"/>
    </source>
</evidence>
<evidence type="ECO:0000313" key="4">
    <source>
        <dbReference type="Proteomes" id="UP000228945"/>
    </source>
</evidence>
<dbReference type="InterPro" id="IPR019401">
    <property type="entry name" value="Znf_CHCC"/>
</dbReference>
<dbReference type="RefSeq" id="WP_099623877.1">
    <property type="nucleotide sequence ID" value="NZ_CP024201.1"/>
</dbReference>
<dbReference type="Proteomes" id="UP000228945">
    <property type="component" value="Chromosome"/>
</dbReference>
<feature type="compositionally biased region" description="Low complexity" evidence="1">
    <location>
        <begin position="8"/>
        <end position="20"/>
    </location>
</feature>
<reference evidence="3 4" key="1">
    <citation type="submission" date="2017-10" db="EMBL/GenBank/DDBJ databases">
        <title>Genome sequence of Caulobacter mirabilis FWC38.</title>
        <authorList>
            <person name="Fiebig A."/>
            <person name="Crosson S."/>
        </authorList>
    </citation>
    <scope>NUCLEOTIDE SEQUENCE [LARGE SCALE GENOMIC DNA]</scope>
    <source>
        <strain evidence="3 4">FWC 38</strain>
    </source>
</reference>
<dbReference type="KEGG" id="cmb:CSW64_20685"/>
<dbReference type="OrthoDB" id="7391570at2"/>
<dbReference type="Gene3D" id="2.60.260.40">
    <property type="entry name" value="q5lls5 like domains"/>
    <property type="match status" value="1"/>
</dbReference>
<accession>A0A2D2B2Z2</accession>
<organism evidence="3 4">
    <name type="scientific">Caulobacter mirabilis</name>
    <dbReference type="NCBI Taxonomy" id="69666"/>
    <lineage>
        <taxon>Bacteria</taxon>
        <taxon>Pseudomonadati</taxon>
        <taxon>Pseudomonadota</taxon>
        <taxon>Alphaproteobacteria</taxon>
        <taxon>Caulobacterales</taxon>
        <taxon>Caulobacteraceae</taxon>
        <taxon>Caulobacter</taxon>
    </lineage>
</organism>
<name>A0A2D2B2Z2_9CAUL</name>
<dbReference type="AlphaFoldDB" id="A0A2D2B2Z2"/>
<protein>
    <recommendedName>
        <fullName evidence="2">Zinc finger CHCC-type domain-containing protein</fullName>
    </recommendedName>
</protein>
<sequence>MARKTKGTAPTATPLPEAATVPPPETILVRSHRIACEGVGGALGHPRVWLELGGAGEVDCPYCDRRFVAVTEPGDESELLAPGTYEGAAGH</sequence>
<keyword evidence="4" id="KW-1185">Reference proteome</keyword>
<evidence type="ECO:0000256" key="1">
    <source>
        <dbReference type="SAM" id="MobiDB-lite"/>
    </source>
</evidence>
<dbReference type="Pfam" id="PF10276">
    <property type="entry name" value="zf-CHCC"/>
    <property type="match status" value="1"/>
</dbReference>
<feature type="region of interest" description="Disordered" evidence="1">
    <location>
        <begin position="1"/>
        <end position="24"/>
    </location>
</feature>
<dbReference type="EMBL" id="CP024201">
    <property type="protein sequence ID" value="ATQ44629.1"/>
    <property type="molecule type" value="Genomic_DNA"/>
</dbReference>
<proteinExistence type="predicted"/>